<gene>
    <name evidence="1" type="ORF">LITE_LOCUS35925</name>
</gene>
<keyword evidence="2" id="KW-1185">Reference proteome</keyword>
<name>A0AAV0NZY6_9ROSI</name>
<evidence type="ECO:0000313" key="1">
    <source>
        <dbReference type="EMBL" id="CAI0463849.1"/>
    </source>
</evidence>
<dbReference type="AlphaFoldDB" id="A0AAV0NZY6"/>
<organism evidence="1 2">
    <name type="scientific">Linum tenue</name>
    <dbReference type="NCBI Taxonomy" id="586396"/>
    <lineage>
        <taxon>Eukaryota</taxon>
        <taxon>Viridiplantae</taxon>
        <taxon>Streptophyta</taxon>
        <taxon>Embryophyta</taxon>
        <taxon>Tracheophyta</taxon>
        <taxon>Spermatophyta</taxon>
        <taxon>Magnoliopsida</taxon>
        <taxon>eudicotyledons</taxon>
        <taxon>Gunneridae</taxon>
        <taxon>Pentapetalae</taxon>
        <taxon>rosids</taxon>
        <taxon>fabids</taxon>
        <taxon>Malpighiales</taxon>
        <taxon>Linaceae</taxon>
        <taxon>Linum</taxon>
    </lineage>
</organism>
<comment type="caution">
    <text evidence="1">The sequence shown here is derived from an EMBL/GenBank/DDBJ whole genome shotgun (WGS) entry which is preliminary data.</text>
</comment>
<dbReference type="Proteomes" id="UP001154282">
    <property type="component" value="Unassembled WGS sequence"/>
</dbReference>
<proteinExistence type="predicted"/>
<reference evidence="1" key="1">
    <citation type="submission" date="2022-08" db="EMBL/GenBank/DDBJ databases">
        <authorList>
            <person name="Gutierrez-Valencia J."/>
        </authorList>
    </citation>
    <scope>NUCLEOTIDE SEQUENCE</scope>
</reference>
<accession>A0AAV0NZY6</accession>
<dbReference type="EMBL" id="CAMGYJ010000008">
    <property type="protein sequence ID" value="CAI0463849.1"/>
    <property type="molecule type" value="Genomic_DNA"/>
</dbReference>
<sequence>MELGNTWSTKTYHRSASNVAECDIPQLRAHPSHRFTFQIAPTCPQFIWRRCRLIFV</sequence>
<protein>
    <submittedName>
        <fullName evidence="1">Uncharacterized protein</fullName>
    </submittedName>
</protein>
<evidence type="ECO:0000313" key="2">
    <source>
        <dbReference type="Proteomes" id="UP001154282"/>
    </source>
</evidence>